<evidence type="ECO:0000259" key="1">
    <source>
        <dbReference type="Pfam" id="PF01636"/>
    </source>
</evidence>
<dbReference type="Pfam" id="PF01636">
    <property type="entry name" value="APH"/>
    <property type="match status" value="1"/>
</dbReference>
<dbReference type="AlphaFoldDB" id="A0A9X2VT09"/>
<sequence length="285" mass="29940">MAALVPGGVAPVVLAVRGAVVVVRVGDVVLKAHEPGAGVVELSARLRLAGDLRLRELVLPPLSVSPSVVEGRVVTVWPLGVPVPERDPVSAPLEEAGRLLAALHRFGPADFGGVGPVSGAPQRMVRAVDELRRAGLGRRADVVLRAFGTLPLVEAPARVVVCHGDWHLGQMVLAGGWRLIDVDDLGFGDPAWDLARPAALYAAGVLDPETWGRFLDSYVAAGGVAVDARDPWVALDVPARALVIQMAARALVAAQRDEKVLDEAQEALLEACDRIVAAHPHMARG</sequence>
<dbReference type="InterPro" id="IPR011009">
    <property type="entry name" value="Kinase-like_dom_sf"/>
</dbReference>
<gene>
    <name evidence="2" type="ORF">NZH93_36400</name>
</gene>
<dbReference type="RefSeq" id="WP_259627881.1">
    <property type="nucleotide sequence ID" value="NZ_JANYMP010000023.1"/>
</dbReference>
<organism evidence="2 3">
    <name type="scientific">Umezawaea endophytica</name>
    <dbReference type="NCBI Taxonomy" id="1654476"/>
    <lineage>
        <taxon>Bacteria</taxon>
        <taxon>Bacillati</taxon>
        <taxon>Actinomycetota</taxon>
        <taxon>Actinomycetes</taxon>
        <taxon>Pseudonocardiales</taxon>
        <taxon>Pseudonocardiaceae</taxon>
        <taxon>Umezawaea</taxon>
    </lineage>
</organism>
<evidence type="ECO:0000313" key="2">
    <source>
        <dbReference type="EMBL" id="MCS7482361.1"/>
    </source>
</evidence>
<comment type="caution">
    <text evidence="2">The sequence shown here is derived from an EMBL/GenBank/DDBJ whole genome shotgun (WGS) entry which is preliminary data.</text>
</comment>
<protein>
    <submittedName>
        <fullName evidence="2">Aminoglycoside phosphotransferase family protein</fullName>
    </submittedName>
</protein>
<evidence type="ECO:0000313" key="3">
    <source>
        <dbReference type="Proteomes" id="UP001141259"/>
    </source>
</evidence>
<dbReference type="InterPro" id="IPR002575">
    <property type="entry name" value="Aminoglycoside_PTrfase"/>
</dbReference>
<accession>A0A9X2VT09</accession>
<keyword evidence="3" id="KW-1185">Reference proteome</keyword>
<dbReference type="EMBL" id="JANYMP010000023">
    <property type="protein sequence ID" value="MCS7482361.1"/>
    <property type="molecule type" value="Genomic_DNA"/>
</dbReference>
<dbReference type="Gene3D" id="3.90.1200.10">
    <property type="match status" value="1"/>
</dbReference>
<feature type="domain" description="Aminoglycoside phosphotransferase" evidence="1">
    <location>
        <begin position="83"/>
        <end position="229"/>
    </location>
</feature>
<reference evidence="2" key="1">
    <citation type="submission" date="2022-08" db="EMBL/GenBank/DDBJ databases">
        <authorList>
            <person name="Tistechok S."/>
            <person name="Samborskyy M."/>
            <person name="Roman I."/>
        </authorList>
    </citation>
    <scope>NUCLEOTIDE SEQUENCE</scope>
    <source>
        <strain evidence="2">DSM 103496</strain>
    </source>
</reference>
<proteinExistence type="predicted"/>
<dbReference type="SUPFAM" id="SSF56112">
    <property type="entry name" value="Protein kinase-like (PK-like)"/>
    <property type="match status" value="1"/>
</dbReference>
<name>A0A9X2VT09_9PSEU</name>
<dbReference type="Proteomes" id="UP001141259">
    <property type="component" value="Unassembled WGS sequence"/>
</dbReference>